<evidence type="ECO:0000256" key="1">
    <source>
        <dbReference type="SAM" id="MobiDB-lite"/>
    </source>
</evidence>
<dbReference type="GeneID" id="92036843"/>
<dbReference type="PANTHER" id="PTHR38436">
    <property type="entry name" value="POLYKETIDE CYCLASE SNOAL-LIKE DOMAIN"/>
    <property type="match status" value="1"/>
</dbReference>
<dbReference type="PANTHER" id="PTHR38436:SF3">
    <property type="entry name" value="CARBOXYMETHYLENEBUTENOLIDASE-RELATED"/>
    <property type="match status" value="1"/>
</dbReference>
<gene>
    <name evidence="2" type="ORF">J3D65DRAFT_692215</name>
</gene>
<keyword evidence="3" id="KW-1185">Reference proteome</keyword>
<dbReference type="EMBL" id="JBBPEH010000003">
    <property type="protein sequence ID" value="KAK7541031.1"/>
    <property type="molecule type" value="Genomic_DNA"/>
</dbReference>
<name>A0ABR1M0P5_9PEZI</name>
<sequence>ATPIYAPSSVPSAKPTHPRPDITLHAPLTRRGYGPGLLLLVDATLPLTPSDKTLDPPPLVKWAEEGFCVAQVLIDGDEDEKRLLQTALMLLRGMDECTSLGEGGSEVEREKEKGAGMISESKRRKATDDETAYTAPLSRPVMAFINESPDILAVVNYSPQALPAEITKPSLWHHAGLLPTPPPSTSTTTRTHAYPTASPHFALPSSPKYSSGPTSLSHTRTLSFLKPLLGGPYFDLEAIWDEHTYHEFAARDVPATMATMVAAPYVNHVPTLTGGIGHAALSHFYATRFVTANPDDVALEVVSRSVGVDRVVDEFVFSGTHDRVVDWLLPGVPPTGKRFEVPMTCVVNVRGDRLFHEHIAWDQATLLRQLGLLPEYLPFSYPVPGHEGTGKRFEYRLPVAGIQTAQKLRDERAVPSNEMFGFEVREVQDDKA</sequence>
<accession>A0ABR1M0P5</accession>
<protein>
    <recommendedName>
        <fullName evidence="4">Carboxymethylenebutenolidase</fullName>
    </recommendedName>
</protein>
<dbReference type="InterPro" id="IPR032710">
    <property type="entry name" value="NTF2-like_dom_sf"/>
</dbReference>
<feature type="region of interest" description="Disordered" evidence="1">
    <location>
        <begin position="100"/>
        <end position="131"/>
    </location>
</feature>
<dbReference type="RefSeq" id="XP_066657962.1">
    <property type="nucleotide sequence ID" value="XM_066803937.1"/>
</dbReference>
<evidence type="ECO:0000313" key="2">
    <source>
        <dbReference type="EMBL" id="KAK7541031.1"/>
    </source>
</evidence>
<feature type="region of interest" description="Disordered" evidence="1">
    <location>
        <begin position="1"/>
        <end position="27"/>
    </location>
</feature>
<comment type="caution">
    <text evidence="2">The sequence shown here is derived from an EMBL/GenBank/DDBJ whole genome shotgun (WGS) entry which is preliminary data.</text>
</comment>
<evidence type="ECO:0000313" key="3">
    <source>
        <dbReference type="Proteomes" id="UP001360953"/>
    </source>
</evidence>
<organism evidence="2 3">
    <name type="scientific">Phyllosticta citribraziliensis</name>
    <dbReference type="NCBI Taxonomy" id="989973"/>
    <lineage>
        <taxon>Eukaryota</taxon>
        <taxon>Fungi</taxon>
        <taxon>Dikarya</taxon>
        <taxon>Ascomycota</taxon>
        <taxon>Pezizomycotina</taxon>
        <taxon>Dothideomycetes</taxon>
        <taxon>Dothideomycetes incertae sedis</taxon>
        <taxon>Botryosphaeriales</taxon>
        <taxon>Phyllostictaceae</taxon>
        <taxon>Phyllosticta</taxon>
    </lineage>
</organism>
<dbReference type="Gene3D" id="3.10.450.50">
    <property type="match status" value="1"/>
</dbReference>
<dbReference type="Proteomes" id="UP001360953">
    <property type="component" value="Unassembled WGS sequence"/>
</dbReference>
<reference evidence="2 3" key="1">
    <citation type="submission" date="2024-04" db="EMBL/GenBank/DDBJ databases">
        <title>Phyllosticta paracitricarpa is synonymous to the EU quarantine fungus P. citricarpa based on phylogenomic analyses.</title>
        <authorList>
            <consortium name="Lawrence Berkeley National Laboratory"/>
            <person name="Van ingen-buijs V.A."/>
            <person name="Van westerhoven A.C."/>
            <person name="Haridas S."/>
            <person name="Skiadas P."/>
            <person name="Martin F."/>
            <person name="Groenewald J.Z."/>
            <person name="Crous P.W."/>
            <person name="Seidl M.F."/>
        </authorList>
    </citation>
    <scope>NUCLEOTIDE SEQUENCE [LARGE SCALE GENOMIC DNA]</scope>
    <source>
        <strain evidence="2 3">CPC 17464</strain>
    </source>
</reference>
<proteinExistence type="predicted"/>
<dbReference type="Pfam" id="PF07366">
    <property type="entry name" value="SnoaL"/>
    <property type="match status" value="1"/>
</dbReference>
<evidence type="ECO:0008006" key="4">
    <source>
        <dbReference type="Google" id="ProtNLM"/>
    </source>
</evidence>
<dbReference type="InterPro" id="IPR009959">
    <property type="entry name" value="Cyclase_SnoaL-like"/>
</dbReference>
<dbReference type="SUPFAM" id="SSF54427">
    <property type="entry name" value="NTF2-like"/>
    <property type="match status" value="1"/>
</dbReference>
<feature type="non-terminal residue" evidence="2">
    <location>
        <position position="1"/>
    </location>
</feature>